<dbReference type="PANTHER" id="PTHR43698:SF1">
    <property type="entry name" value="BLL4564 PROTEIN"/>
    <property type="match status" value="1"/>
</dbReference>
<dbReference type="Gene3D" id="2.60.120.10">
    <property type="entry name" value="Jelly Rolls"/>
    <property type="match status" value="1"/>
</dbReference>
<dbReference type="CDD" id="cd02233">
    <property type="entry name" value="cupin_HNL-like"/>
    <property type="match status" value="1"/>
</dbReference>
<dbReference type="PANTHER" id="PTHR43698">
    <property type="entry name" value="RIBD C-TERMINAL DOMAIN CONTAINING PROTEIN"/>
    <property type="match status" value="1"/>
</dbReference>
<dbReference type="EMBL" id="JAVRHK010000031">
    <property type="protein sequence ID" value="MDT0678688.1"/>
    <property type="molecule type" value="Genomic_DNA"/>
</dbReference>
<dbReference type="InterPro" id="IPR014710">
    <property type="entry name" value="RmlC-like_jellyroll"/>
</dbReference>
<name>A0ABU3DAX5_9FLAO</name>
<protein>
    <submittedName>
        <fullName evidence="3">DUF4440 domain-containing protein</fullName>
    </submittedName>
</protein>
<organism evidence="3 4">
    <name type="scientific">Autumnicola musiva</name>
    <dbReference type="NCBI Taxonomy" id="3075589"/>
    <lineage>
        <taxon>Bacteria</taxon>
        <taxon>Pseudomonadati</taxon>
        <taxon>Bacteroidota</taxon>
        <taxon>Flavobacteriia</taxon>
        <taxon>Flavobacteriales</taxon>
        <taxon>Flavobacteriaceae</taxon>
        <taxon>Autumnicola</taxon>
    </lineage>
</organism>
<feature type="domain" description="DUF4440" evidence="2">
    <location>
        <begin position="162"/>
        <end position="266"/>
    </location>
</feature>
<dbReference type="InterPro" id="IPR027843">
    <property type="entry name" value="DUF4440"/>
</dbReference>
<accession>A0ABU3DAX5</accession>
<sequence>MKRLLLSAVTCITILSQISAQEPNIFPIGEKAVNIHHAGDVWLNHLADADENFDFNVVLATFAPGAKLNWHLHPEGQQLYITKGVGYYQERNKEAQVVRKGDVVKCNPNVEHWHAAAPNSEFTYLAITMNEPTKWTDTLSAEAYQAIELPESLETDKKKEVLELSAKKWQWMADKNANKLADLFHKKAEFVHMGGSWGKNREVEIIRSGGIHYKKADIHEVSADIIGSTAIVQSNITLLAVVGGNEVTNPFIVTEVYVKEGDAWKLANLSFVKQLSEQN</sequence>
<comment type="caution">
    <text evidence="3">The sequence shown here is derived from an EMBL/GenBank/DDBJ whole genome shotgun (WGS) entry which is preliminary data.</text>
</comment>
<evidence type="ECO:0000259" key="2">
    <source>
        <dbReference type="Pfam" id="PF14534"/>
    </source>
</evidence>
<dbReference type="InterPro" id="IPR013096">
    <property type="entry name" value="Cupin_2"/>
</dbReference>
<evidence type="ECO:0000259" key="1">
    <source>
        <dbReference type="Pfam" id="PF07883"/>
    </source>
</evidence>
<dbReference type="InterPro" id="IPR047263">
    <property type="entry name" value="HNL-like_cupin"/>
</dbReference>
<dbReference type="SUPFAM" id="SSF51182">
    <property type="entry name" value="RmlC-like cupins"/>
    <property type="match status" value="1"/>
</dbReference>
<reference evidence="3 4" key="1">
    <citation type="submission" date="2023-09" db="EMBL/GenBank/DDBJ databases">
        <authorList>
            <person name="Rey-Velasco X."/>
        </authorList>
    </citation>
    <scope>NUCLEOTIDE SEQUENCE [LARGE SCALE GENOMIC DNA]</scope>
    <source>
        <strain evidence="3 4">F117</strain>
    </source>
</reference>
<dbReference type="Pfam" id="PF14534">
    <property type="entry name" value="DUF4440"/>
    <property type="match status" value="1"/>
</dbReference>
<dbReference type="InterPro" id="IPR011051">
    <property type="entry name" value="RmlC_Cupin_sf"/>
</dbReference>
<dbReference type="InterPro" id="IPR032710">
    <property type="entry name" value="NTF2-like_dom_sf"/>
</dbReference>
<dbReference type="Proteomes" id="UP001262582">
    <property type="component" value="Unassembled WGS sequence"/>
</dbReference>
<dbReference type="Pfam" id="PF07883">
    <property type="entry name" value="Cupin_2"/>
    <property type="match status" value="1"/>
</dbReference>
<gene>
    <name evidence="3" type="ORF">RM539_19090</name>
</gene>
<feature type="domain" description="Cupin type-2" evidence="1">
    <location>
        <begin position="59"/>
        <end position="127"/>
    </location>
</feature>
<dbReference type="RefSeq" id="WP_311505021.1">
    <property type="nucleotide sequence ID" value="NZ_JAVRHK010000031.1"/>
</dbReference>
<keyword evidence="4" id="KW-1185">Reference proteome</keyword>
<evidence type="ECO:0000313" key="4">
    <source>
        <dbReference type="Proteomes" id="UP001262582"/>
    </source>
</evidence>
<proteinExistence type="predicted"/>
<evidence type="ECO:0000313" key="3">
    <source>
        <dbReference type="EMBL" id="MDT0678688.1"/>
    </source>
</evidence>
<dbReference type="SUPFAM" id="SSF54427">
    <property type="entry name" value="NTF2-like"/>
    <property type="match status" value="1"/>
</dbReference>
<dbReference type="Gene3D" id="3.10.450.50">
    <property type="match status" value="1"/>
</dbReference>